<evidence type="ECO:0000313" key="8">
    <source>
        <dbReference type="Proteomes" id="UP000509623"/>
    </source>
</evidence>
<evidence type="ECO:0000313" key="7">
    <source>
        <dbReference type="Proteomes" id="UP000501316"/>
    </source>
</evidence>
<keyword evidence="8" id="KW-1185">Reference proteome</keyword>
<dbReference type="Pfam" id="PF14317">
    <property type="entry name" value="YcxB"/>
    <property type="match status" value="1"/>
</dbReference>
<evidence type="ECO:0000256" key="2">
    <source>
        <dbReference type="SAM" id="Phobius"/>
    </source>
</evidence>
<feature type="transmembrane region" description="Helical" evidence="2">
    <location>
        <begin position="347"/>
        <end position="364"/>
    </location>
</feature>
<protein>
    <recommendedName>
        <fullName evidence="4">YcxB-like C-terminal domain-containing protein</fullName>
    </recommendedName>
</protein>
<feature type="transmembrane region" description="Helical" evidence="2">
    <location>
        <begin position="252"/>
        <end position="276"/>
    </location>
</feature>
<evidence type="ECO:0000256" key="1">
    <source>
        <dbReference type="SAM" id="MobiDB-lite"/>
    </source>
</evidence>
<dbReference type="Proteomes" id="UP000509623">
    <property type="component" value="Chromosome"/>
</dbReference>
<reference evidence="6" key="3">
    <citation type="journal article" date="2022" name="Int. J. Syst. Evol. Microbiol.">
        <title>Caproicibacterium lactatifermentans sp. nov., isolated from pit clay used for the production of Chinese strong aroma-type liquor.</title>
        <authorList>
            <person name="Wang H."/>
            <person name="Gu Y."/>
            <person name="Zhao D."/>
            <person name="Qiao Z."/>
            <person name="Zheng J."/>
            <person name="Gao J."/>
            <person name="Ren C."/>
            <person name="Xu Y."/>
        </authorList>
    </citation>
    <scope>NUCLEOTIDE SEQUENCE</scope>
    <source>
        <strain evidence="6">JNU-WLY1368</strain>
    </source>
</reference>
<evidence type="ECO:0000313" key="6">
    <source>
        <dbReference type="EMBL" id="QKO29938.1"/>
    </source>
</evidence>
<sequence>METEKTVSILQTKEFSTMRKKAAALLLALVLCIGAAGTLPAAAAGSSSVSSTTSSRSGTPIQLTDEHLKLTVPTGLYAFTQNTDPSDPSLAKAGITNWIRQKQDMQQQNEILLICAPNSAYTIYLRKKDTSSTQKYYNMKDMSGTAVQSLMSELNKPESSVNGSDSIKSSSKRVTGAAGLPYVYVEMNGTLDNKKVQEAAYLTIANGRSYTLGTYREIGALTAPQHASLKALADSLQVTQYLPKQQESGGSAFSALFLAGPLLFLAALVAVLYIVGRVSRTHEKRRKAVMLERITDYRRRQEEKEAAARERGIPLAGPEVLVENTTKCVKKALQRFSRVDLLLNRKGTWIFLLIAAALCLFIATKDSSTLVRIFAILGAVFCVIYILRIPHKVFQAEDGTYRKMKTRKVRYQFRAEDFRVTGVSSGVYPYVQIAKVYETSRYFYLYLGANHVCLVNKHDFTKGTADDLRAILQKQCSNFKPHRKHRNK</sequence>
<reference evidence="7 8" key="1">
    <citation type="submission" date="2019-11" db="EMBL/GenBank/DDBJ databases">
        <authorList>
            <person name="Ren C."/>
            <person name="Wang H."/>
            <person name="Xu Y."/>
        </authorList>
    </citation>
    <scope>NUCLEOTIDE SEQUENCE [LARGE SCALE GENOMIC DNA]</scope>
    <source>
        <strain evidence="8">JNU-WLY1368</strain>
        <strain evidence="5 7">LBM 19010</strain>
    </source>
</reference>
<organism evidence="5 7">
    <name type="scientific">Caproicibacterium lactatifermentans</name>
    <dbReference type="NCBI Taxonomy" id="2666138"/>
    <lineage>
        <taxon>Bacteria</taxon>
        <taxon>Bacillati</taxon>
        <taxon>Bacillota</taxon>
        <taxon>Clostridia</taxon>
        <taxon>Eubacteriales</taxon>
        <taxon>Oscillospiraceae</taxon>
        <taxon>Caproicibacterium</taxon>
    </lineage>
</organism>
<dbReference type="AlphaFoldDB" id="A0A859DPB9"/>
<evidence type="ECO:0000313" key="5">
    <source>
        <dbReference type="EMBL" id="QKN23384.1"/>
    </source>
</evidence>
<dbReference type="Proteomes" id="UP000501316">
    <property type="component" value="Chromosome"/>
</dbReference>
<dbReference type="EMBL" id="CP046161">
    <property type="protein sequence ID" value="QKO29938.1"/>
    <property type="molecule type" value="Genomic_DNA"/>
</dbReference>
<accession>A0A859DPB9</accession>
<feature type="compositionally biased region" description="Low complexity" evidence="1">
    <location>
        <begin position="43"/>
        <end position="59"/>
    </location>
</feature>
<evidence type="ECO:0000256" key="3">
    <source>
        <dbReference type="SAM" id="SignalP"/>
    </source>
</evidence>
<proteinExistence type="predicted"/>
<dbReference type="KEGG" id="clf:GJQ69_02070"/>
<feature type="domain" description="YcxB-like C-terminal" evidence="4">
    <location>
        <begin position="418"/>
        <end position="472"/>
    </location>
</feature>
<dbReference type="InterPro" id="IPR025588">
    <property type="entry name" value="YcxB-like_C"/>
</dbReference>
<feature type="transmembrane region" description="Helical" evidence="2">
    <location>
        <begin position="370"/>
        <end position="387"/>
    </location>
</feature>
<feature type="chain" id="PRO_5044190709" description="YcxB-like C-terminal domain-containing protein" evidence="3">
    <location>
        <begin position="44"/>
        <end position="488"/>
    </location>
</feature>
<evidence type="ECO:0000259" key="4">
    <source>
        <dbReference type="Pfam" id="PF14317"/>
    </source>
</evidence>
<keyword evidence="2" id="KW-0812">Transmembrane</keyword>
<name>A0A859DPB9_9FIRM</name>
<keyword evidence="2" id="KW-0472">Membrane</keyword>
<feature type="region of interest" description="Disordered" evidence="1">
    <location>
        <begin position="43"/>
        <end position="64"/>
    </location>
</feature>
<reference evidence="6" key="2">
    <citation type="journal article" date="2021" name="Appl. Environ. Microbiol.">
        <title>Adaptability of a Caproate-Producing Bacterium Contributes to Its Dominance in an Anaerobic Fermentation System.</title>
        <authorList>
            <person name="Wang H."/>
            <person name="Gu Y."/>
            <person name="Zhou W."/>
            <person name="Zhao D."/>
            <person name="Qiao Z."/>
            <person name="Zheng J."/>
            <person name="Gao J."/>
            <person name="Chen X."/>
            <person name="Ren C."/>
            <person name="Xu Y."/>
        </authorList>
    </citation>
    <scope>NUCLEOTIDE SEQUENCE</scope>
    <source>
        <strain evidence="6">JNU-WLY1368</strain>
    </source>
</reference>
<keyword evidence="3" id="KW-0732">Signal</keyword>
<dbReference type="EMBL" id="CP046051">
    <property type="protein sequence ID" value="QKN23384.1"/>
    <property type="molecule type" value="Genomic_DNA"/>
</dbReference>
<keyword evidence="2" id="KW-1133">Transmembrane helix</keyword>
<feature type="signal peptide" evidence="3">
    <location>
        <begin position="1"/>
        <end position="43"/>
    </location>
</feature>
<gene>
    <name evidence="5" type="ORF">GJQ69_02070</name>
    <name evidence="6" type="ORF">GKP14_02290</name>
</gene>